<dbReference type="InParanoid" id="A0A177CRD3"/>
<proteinExistence type="predicted"/>
<gene>
    <name evidence="2" type="ORF">CC84DRAFT_1212946</name>
</gene>
<evidence type="ECO:0000313" key="3">
    <source>
        <dbReference type="Proteomes" id="UP000077069"/>
    </source>
</evidence>
<dbReference type="AlphaFoldDB" id="A0A177CRD3"/>
<name>A0A177CRD3_9PLEO</name>
<dbReference type="GeneID" id="28765976"/>
<sequence>MAERHSGRNHPGSEQTMEGDIEALEKQLEALRNQGQTEQERIREVEDWFFERILERRIREQSRHHHIRPHDGGHERKPARRDTEEDAKPPISPRLILGEQRVLEAMNQHDIAVHQKVVTAWESKLELLGTDKVDSQKLADNDMLVMFLEAELETILEHKTAQKKEIDRHLQKVKATEDWLMEKGVDMKKRKYPESFRREVSRAPQTDGV</sequence>
<organism evidence="2 3">
    <name type="scientific">Paraphaeosphaeria sporulosa</name>
    <dbReference type="NCBI Taxonomy" id="1460663"/>
    <lineage>
        <taxon>Eukaryota</taxon>
        <taxon>Fungi</taxon>
        <taxon>Dikarya</taxon>
        <taxon>Ascomycota</taxon>
        <taxon>Pezizomycotina</taxon>
        <taxon>Dothideomycetes</taxon>
        <taxon>Pleosporomycetidae</taxon>
        <taxon>Pleosporales</taxon>
        <taxon>Massarineae</taxon>
        <taxon>Didymosphaeriaceae</taxon>
        <taxon>Paraphaeosphaeria</taxon>
    </lineage>
</organism>
<dbReference type="OrthoDB" id="10550038at2759"/>
<protein>
    <submittedName>
        <fullName evidence="2">Uncharacterized protein</fullName>
    </submittedName>
</protein>
<feature type="region of interest" description="Disordered" evidence="1">
    <location>
        <begin position="1"/>
        <end position="40"/>
    </location>
</feature>
<feature type="region of interest" description="Disordered" evidence="1">
    <location>
        <begin position="61"/>
        <end position="92"/>
    </location>
</feature>
<keyword evidence="3" id="KW-1185">Reference proteome</keyword>
<dbReference type="Proteomes" id="UP000077069">
    <property type="component" value="Unassembled WGS sequence"/>
</dbReference>
<evidence type="ECO:0000256" key="1">
    <source>
        <dbReference type="SAM" id="MobiDB-lite"/>
    </source>
</evidence>
<reference evidence="2 3" key="1">
    <citation type="submission" date="2016-05" db="EMBL/GenBank/DDBJ databases">
        <title>Comparative analysis of secretome profiles of manganese(II)-oxidizing ascomycete fungi.</title>
        <authorList>
            <consortium name="DOE Joint Genome Institute"/>
            <person name="Zeiner C.A."/>
            <person name="Purvine S.O."/>
            <person name="Zink E.M."/>
            <person name="Wu S."/>
            <person name="Pasa-Tolic L."/>
            <person name="Chaput D.L."/>
            <person name="Haridas S."/>
            <person name="Grigoriev I.V."/>
            <person name="Santelli C.M."/>
            <person name="Hansel C.M."/>
        </authorList>
    </citation>
    <scope>NUCLEOTIDE SEQUENCE [LARGE SCALE GENOMIC DNA]</scope>
    <source>
        <strain evidence="2 3">AP3s5-JAC2a</strain>
    </source>
</reference>
<dbReference type="EMBL" id="KV441549">
    <property type="protein sequence ID" value="OAG09528.1"/>
    <property type="molecule type" value="Genomic_DNA"/>
</dbReference>
<accession>A0A177CRD3</accession>
<dbReference type="RefSeq" id="XP_018039893.1">
    <property type="nucleotide sequence ID" value="XM_018182490.1"/>
</dbReference>
<evidence type="ECO:0000313" key="2">
    <source>
        <dbReference type="EMBL" id="OAG09528.1"/>
    </source>
</evidence>
<feature type="compositionally biased region" description="Basic and acidic residues" evidence="1">
    <location>
        <begin position="69"/>
        <end position="88"/>
    </location>
</feature>